<dbReference type="Proteomes" id="UP000622317">
    <property type="component" value="Unassembled WGS sequence"/>
</dbReference>
<keyword evidence="1" id="KW-0732">Signal</keyword>
<feature type="chain" id="PRO_5037091012" evidence="1">
    <location>
        <begin position="24"/>
        <end position="152"/>
    </location>
</feature>
<accession>A0A927F673</accession>
<dbReference type="EMBL" id="JACYFG010000007">
    <property type="protein sequence ID" value="MBD5779192.1"/>
    <property type="molecule type" value="Genomic_DNA"/>
</dbReference>
<name>A0A927F673_9BACT</name>
<dbReference type="SUPFAM" id="SSF55298">
    <property type="entry name" value="YjgF-like"/>
    <property type="match status" value="1"/>
</dbReference>
<dbReference type="CDD" id="cd00448">
    <property type="entry name" value="YjgF_YER057c_UK114_family"/>
    <property type="match status" value="1"/>
</dbReference>
<evidence type="ECO:0000313" key="3">
    <source>
        <dbReference type="Proteomes" id="UP000622317"/>
    </source>
</evidence>
<sequence>MSFNVNIGALALCLAVLAPWASGQEEEVSFREPLFFSEVDKEMRTPQAVRVGGVVFVAAMSSPGETLEQQLRTIYIRLQSVLGNYGLRMQDVVQERVYLKQGSDYEKAKAARLLVYREGGGPALSLVEVAGFEDGETLVEIELVAVANPEEG</sequence>
<dbReference type="RefSeq" id="WP_191616327.1">
    <property type="nucleotide sequence ID" value="NZ_JACYFG010000007.1"/>
</dbReference>
<evidence type="ECO:0000313" key="2">
    <source>
        <dbReference type="EMBL" id="MBD5779192.1"/>
    </source>
</evidence>
<comment type="caution">
    <text evidence="2">The sequence shown here is derived from an EMBL/GenBank/DDBJ whole genome shotgun (WGS) entry which is preliminary data.</text>
</comment>
<dbReference type="InterPro" id="IPR035959">
    <property type="entry name" value="RutC-like_sf"/>
</dbReference>
<gene>
    <name evidence="2" type="ORF">IEN85_06775</name>
</gene>
<feature type="signal peptide" evidence="1">
    <location>
        <begin position="1"/>
        <end position="23"/>
    </location>
</feature>
<keyword evidence="3" id="KW-1185">Reference proteome</keyword>
<dbReference type="InterPro" id="IPR006175">
    <property type="entry name" value="YjgF/YER057c/UK114"/>
</dbReference>
<dbReference type="AlphaFoldDB" id="A0A927F673"/>
<reference evidence="2" key="1">
    <citation type="submission" date="2020-09" db="EMBL/GenBank/DDBJ databases">
        <title>Pelagicoccus enzymogenes sp. nov. with an EPS production, isolated from marine sediment.</title>
        <authorList>
            <person name="Feng X."/>
        </authorList>
    </citation>
    <scope>NUCLEOTIDE SEQUENCE</scope>
    <source>
        <strain evidence="2">NFK12</strain>
    </source>
</reference>
<dbReference type="Gene3D" id="3.30.1330.40">
    <property type="entry name" value="RutC-like"/>
    <property type="match status" value="1"/>
</dbReference>
<dbReference type="Pfam" id="PF01042">
    <property type="entry name" value="Ribonuc_L-PSP"/>
    <property type="match status" value="1"/>
</dbReference>
<organism evidence="2 3">
    <name type="scientific">Pelagicoccus enzymogenes</name>
    <dbReference type="NCBI Taxonomy" id="2773457"/>
    <lineage>
        <taxon>Bacteria</taxon>
        <taxon>Pseudomonadati</taxon>
        <taxon>Verrucomicrobiota</taxon>
        <taxon>Opitutia</taxon>
        <taxon>Puniceicoccales</taxon>
        <taxon>Pelagicoccaceae</taxon>
        <taxon>Pelagicoccus</taxon>
    </lineage>
</organism>
<evidence type="ECO:0000256" key="1">
    <source>
        <dbReference type="SAM" id="SignalP"/>
    </source>
</evidence>
<proteinExistence type="predicted"/>
<protein>
    <submittedName>
        <fullName evidence="2">RidA family protein</fullName>
    </submittedName>
</protein>